<dbReference type="EMBL" id="CAXAMN010009557">
    <property type="protein sequence ID" value="CAK9029062.1"/>
    <property type="molecule type" value="Genomic_DNA"/>
</dbReference>
<gene>
    <name evidence="1" type="ORF">CCMP2556_LOCUS17339</name>
</gene>
<dbReference type="Pfam" id="PF07209">
    <property type="entry name" value="DUF1415"/>
    <property type="match status" value="1"/>
</dbReference>
<name>A0ABP0KSX7_9DINO</name>
<proteinExistence type="predicted"/>
<comment type="caution">
    <text evidence="1">The sequence shown here is derived from an EMBL/GenBank/DDBJ whole genome shotgun (WGS) entry which is preliminary data.</text>
</comment>
<accession>A0ABP0KSX7</accession>
<keyword evidence="2" id="KW-1185">Reference proteome</keyword>
<evidence type="ECO:0000313" key="1">
    <source>
        <dbReference type="EMBL" id="CAK9029062.1"/>
    </source>
</evidence>
<dbReference type="InterPro" id="IPR009858">
    <property type="entry name" value="DUF1415"/>
</dbReference>
<reference evidence="1 2" key="1">
    <citation type="submission" date="2024-02" db="EMBL/GenBank/DDBJ databases">
        <authorList>
            <person name="Chen Y."/>
            <person name="Shah S."/>
            <person name="Dougan E. K."/>
            <person name="Thang M."/>
            <person name="Chan C."/>
        </authorList>
    </citation>
    <scope>NUCLEOTIDE SEQUENCE [LARGE SCALE GENOMIC DNA]</scope>
</reference>
<dbReference type="Proteomes" id="UP001642484">
    <property type="component" value="Unassembled WGS sequence"/>
</dbReference>
<evidence type="ECO:0000313" key="2">
    <source>
        <dbReference type="Proteomes" id="UP001642484"/>
    </source>
</evidence>
<organism evidence="1 2">
    <name type="scientific">Durusdinium trenchii</name>
    <dbReference type="NCBI Taxonomy" id="1381693"/>
    <lineage>
        <taxon>Eukaryota</taxon>
        <taxon>Sar</taxon>
        <taxon>Alveolata</taxon>
        <taxon>Dinophyceae</taxon>
        <taxon>Suessiales</taxon>
        <taxon>Symbiodiniaceae</taxon>
        <taxon>Durusdinium</taxon>
    </lineage>
</organism>
<protein>
    <submittedName>
        <fullName evidence="1">Uncharacterized protein</fullName>
    </submittedName>
</protein>
<sequence>MLGPKLALASWPRAVRVVPCVLRFGTRAEEVKSWVEGVVLQHGFCPWAFNSAKLDEIHYLECSATSQQQVATFLRSEARRLASARPWTTSLVVCREVKEWEDFDAFDAWVLNSMHDLDELVGLVVFHLYFARWPSLAADVVEGRQVTSYYEESDGRKSSKALPATVQCLDPKRVGVRRIGLRFLDDGVVQWVPIEWLQGCGGVPLLDNVLHQAPHPTIHLIRREDLDSVKEGSYGTVASLLRRNSDYLREVDPPLLLREAKGAEQRARFDSLEESFGAKQCQV</sequence>